<evidence type="ECO:0000256" key="1">
    <source>
        <dbReference type="SAM" id="SignalP"/>
    </source>
</evidence>
<proteinExistence type="predicted"/>
<dbReference type="RefSeq" id="WP_092466737.1">
    <property type="nucleotide sequence ID" value="NZ_FNCZ01000001.1"/>
</dbReference>
<protein>
    <submittedName>
        <fullName evidence="2">Uncharacterized protein</fullName>
    </submittedName>
</protein>
<evidence type="ECO:0000313" key="3">
    <source>
        <dbReference type="Proteomes" id="UP000199492"/>
    </source>
</evidence>
<gene>
    <name evidence="2" type="ORF">SAMN04489796_1011303</name>
</gene>
<dbReference type="STRING" id="262004.SAMN04489796_1011303"/>
<dbReference type="OrthoDB" id="1422080at2"/>
<sequence length="207" mass="24271">MKKIVLILFLFVSCYSFADAGYAYRFHLNLVSEKGDTLNGYYYLYTENEFRRNNDFKEFLGKDIITLYSSISTISIGNLALDFTKTEFKKTINLSDYWKVSINDYLDFGVTDRIFELTDAEYDLIKINQPNSAGIYNENYAENCSTILMTWNKDTELLNHRNDISEKIKSFEDDFTKHNDELSNYFKEKKESLLNKGILLIFHCDAL</sequence>
<dbReference type="EMBL" id="FNCZ01000001">
    <property type="protein sequence ID" value="SDH06769.1"/>
    <property type="molecule type" value="Genomic_DNA"/>
</dbReference>
<evidence type="ECO:0000313" key="2">
    <source>
        <dbReference type="EMBL" id="SDH06769.1"/>
    </source>
</evidence>
<keyword evidence="1" id="KW-0732">Signal</keyword>
<feature type="chain" id="PRO_5011557582" evidence="1">
    <location>
        <begin position="19"/>
        <end position="207"/>
    </location>
</feature>
<keyword evidence="3" id="KW-1185">Reference proteome</keyword>
<dbReference type="Proteomes" id="UP000199492">
    <property type="component" value="Unassembled WGS sequence"/>
</dbReference>
<organism evidence="2 3">
    <name type="scientific">Winogradskyella thalassocola</name>
    <dbReference type="NCBI Taxonomy" id="262004"/>
    <lineage>
        <taxon>Bacteria</taxon>
        <taxon>Pseudomonadati</taxon>
        <taxon>Bacteroidota</taxon>
        <taxon>Flavobacteriia</taxon>
        <taxon>Flavobacteriales</taxon>
        <taxon>Flavobacteriaceae</taxon>
        <taxon>Winogradskyella</taxon>
    </lineage>
</organism>
<accession>A0A1G7ZDQ4</accession>
<reference evidence="3" key="1">
    <citation type="submission" date="2016-10" db="EMBL/GenBank/DDBJ databases">
        <authorList>
            <person name="Varghese N."/>
            <person name="Submissions S."/>
        </authorList>
    </citation>
    <scope>NUCLEOTIDE SEQUENCE [LARGE SCALE GENOMIC DNA]</scope>
    <source>
        <strain evidence="3">DSM 15363</strain>
    </source>
</reference>
<name>A0A1G7ZDQ4_9FLAO</name>
<feature type="signal peptide" evidence="1">
    <location>
        <begin position="1"/>
        <end position="18"/>
    </location>
</feature>
<dbReference type="AlphaFoldDB" id="A0A1G7ZDQ4"/>